<dbReference type="Gene3D" id="3.40.50.720">
    <property type="entry name" value="NAD(P)-binding Rossmann-like Domain"/>
    <property type="match status" value="1"/>
</dbReference>
<protein>
    <submittedName>
        <fullName evidence="3">XdhC family protein</fullName>
    </submittedName>
</protein>
<dbReference type="InterPro" id="IPR027051">
    <property type="entry name" value="XdhC_Rossmann_dom"/>
</dbReference>
<dbReference type="InterPro" id="IPR003777">
    <property type="entry name" value="XdhC_CoxI"/>
</dbReference>
<evidence type="ECO:0000259" key="2">
    <source>
        <dbReference type="Pfam" id="PF13478"/>
    </source>
</evidence>
<evidence type="ECO:0000259" key="1">
    <source>
        <dbReference type="Pfam" id="PF02625"/>
    </source>
</evidence>
<feature type="domain" description="XdhC Rossmann" evidence="2">
    <location>
        <begin position="171"/>
        <end position="306"/>
    </location>
</feature>
<dbReference type="InterPro" id="IPR052698">
    <property type="entry name" value="MoCofactor_Util/Proc"/>
</dbReference>
<evidence type="ECO:0000313" key="3">
    <source>
        <dbReference type="EMBL" id="MEI5909252.1"/>
    </source>
</evidence>
<dbReference type="RefSeq" id="WP_336588692.1">
    <property type="nucleotide sequence ID" value="NZ_JBBAXC010000022.1"/>
</dbReference>
<proteinExistence type="predicted"/>
<comment type="caution">
    <text evidence="3">The sequence shown here is derived from an EMBL/GenBank/DDBJ whole genome shotgun (WGS) entry which is preliminary data.</text>
</comment>
<feature type="domain" description="XdhC- CoxI" evidence="1">
    <location>
        <begin position="14"/>
        <end position="56"/>
    </location>
</feature>
<dbReference type="EMBL" id="JBBAXC010000022">
    <property type="protein sequence ID" value="MEI5909252.1"/>
    <property type="molecule type" value="Genomic_DNA"/>
</dbReference>
<name>A0ABU8HJB9_9BACI</name>
<dbReference type="PANTHER" id="PTHR30388:SF6">
    <property type="entry name" value="XANTHINE DEHYDROGENASE SUBUNIT A-RELATED"/>
    <property type="match status" value="1"/>
</dbReference>
<dbReference type="PANTHER" id="PTHR30388">
    <property type="entry name" value="ALDEHYDE OXIDOREDUCTASE MOLYBDENUM COFACTOR ASSEMBLY PROTEIN"/>
    <property type="match status" value="1"/>
</dbReference>
<keyword evidence="4" id="KW-1185">Reference proteome</keyword>
<accession>A0ABU8HJB9</accession>
<gene>
    <name evidence="3" type="ORF">WAK64_19560</name>
</gene>
<dbReference type="Pfam" id="PF02625">
    <property type="entry name" value="XdhC_CoxI"/>
    <property type="match status" value="1"/>
</dbReference>
<evidence type="ECO:0000313" key="4">
    <source>
        <dbReference type="Proteomes" id="UP001312865"/>
    </source>
</evidence>
<dbReference type="Proteomes" id="UP001312865">
    <property type="component" value="Unassembled WGS sequence"/>
</dbReference>
<sequence>MHDILDIVVKKPLPITLATIIQTEGSSYQKAGAMMAFDKNGEQIGMLSGGCIEEELSHYVNDLSPNKWATKEIDMTEDSWFSEAGCYGVLYVLLETVDETVQEFLRRVVMYIDAGLSVKIVKHLGKSETLCICENGHHFGNWQGEVEKVKHVREGLHGSMYVQTILPRPRLIIFGAGEDAKPLVLLAKQNGFSITISDWRESLCTPRRFPEADHFFIGFPSEIFHQLAIQKKDFVVMMTHHLERDEELLRLLSKEPCRYVGILGSKERKTRLFAQIKEPEWVFSPVGLSIGARGPNEIAVSIMGEIIQQLRKA</sequence>
<dbReference type="Pfam" id="PF13478">
    <property type="entry name" value="XdhC_C"/>
    <property type="match status" value="1"/>
</dbReference>
<reference evidence="3 4" key="1">
    <citation type="journal article" date="2018" name="J. Microbiol.">
        <title>Bacillus spongiae sp. nov., isolated from sponge of Jeju Island.</title>
        <authorList>
            <person name="Lee G.E."/>
            <person name="Im W.T."/>
            <person name="Park J.S."/>
        </authorList>
    </citation>
    <scope>NUCLEOTIDE SEQUENCE [LARGE SCALE GENOMIC DNA]</scope>
    <source>
        <strain evidence="3 4">135PIL107-10</strain>
    </source>
</reference>
<organism evidence="3 4">
    <name type="scientific">Bacillus spongiae</name>
    <dbReference type="NCBI Taxonomy" id="2683610"/>
    <lineage>
        <taxon>Bacteria</taxon>
        <taxon>Bacillati</taxon>
        <taxon>Bacillota</taxon>
        <taxon>Bacilli</taxon>
        <taxon>Bacillales</taxon>
        <taxon>Bacillaceae</taxon>
        <taxon>Bacillus</taxon>
    </lineage>
</organism>